<comment type="caution">
    <text evidence="1">The sequence shown here is derived from an EMBL/GenBank/DDBJ whole genome shotgun (WGS) entry which is preliminary data.</text>
</comment>
<name>A0ABT8R5D6_9BACT</name>
<protein>
    <submittedName>
        <fullName evidence="1">Uncharacterized protein</fullName>
    </submittedName>
</protein>
<evidence type="ECO:0000313" key="1">
    <source>
        <dbReference type="EMBL" id="MDO1446604.1"/>
    </source>
</evidence>
<reference evidence="1" key="1">
    <citation type="submission" date="2023-07" db="EMBL/GenBank/DDBJ databases">
        <title>The genome sequence of Rhodocytophaga aerolata KACC 12507.</title>
        <authorList>
            <person name="Zhang X."/>
        </authorList>
    </citation>
    <scope>NUCLEOTIDE SEQUENCE</scope>
    <source>
        <strain evidence="1">KACC 12507</strain>
    </source>
</reference>
<gene>
    <name evidence="1" type="ORF">Q0590_10105</name>
</gene>
<dbReference type="RefSeq" id="WP_302037405.1">
    <property type="nucleotide sequence ID" value="NZ_JAUKPO010000004.1"/>
</dbReference>
<accession>A0ABT8R5D6</accession>
<evidence type="ECO:0000313" key="2">
    <source>
        <dbReference type="Proteomes" id="UP001168528"/>
    </source>
</evidence>
<dbReference type="Proteomes" id="UP001168528">
    <property type="component" value="Unassembled WGS sequence"/>
</dbReference>
<dbReference type="EMBL" id="JAUKPO010000004">
    <property type="protein sequence ID" value="MDO1446604.1"/>
    <property type="molecule type" value="Genomic_DNA"/>
</dbReference>
<sequence>MNYQLHIEINHLLDSLAKLIGYNQAHAYYERVYNEALCTTRLSDEYVKEKMKIKLRNVSLTESI</sequence>
<keyword evidence="2" id="KW-1185">Reference proteome</keyword>
<proteinExistence type="predicted"/>
<organism evidence="1 2">
    <name type="scientific">Rhodocytophaga aerolata</name>
    <dbReference type="NCBI Taxonomy" id="455078"/>
    <lineage>
        <taxon>Bacteria</taxon>
        <taxon>Pseudomonadati</taxon>
        <taxon>Bacteroidota</taxon>
        <taxon>Cytophagia</taxon>
        <taxon>Cytophagales</taxon>
        <taxon>Rhodocytophagaceae</taxon>
        <taxon>Rhodocytophaga</taxon>
    </lineage>
</organism>